<name>A0A2M4CAB4_9DIPT</name>
<accession>A0A2M4CAB4</accession>
<dbReference type="AlphaFoldDB" id="A0A2M4CAB4"/>
<organism evidence="2">
    <name type="scientific">Anopheles marajoara</name>
    <dbReference type="NCBI Taxonomy" id="58244"/>
    <lineage>
        <taxon>Eukaryota</taxon>
        <taxon>Metazoa</taxon>
        <taxon>Ecdysozoa</taxon>
        <taxon>Arthropoda</taxon>
        <taxon>Hexapoda</taxon>
        <taxon>Insecta</taxon>
        <taxon>Pterygota</taxon>
        <taxon>Neoptera</taxon>
        <taxon>Endopterygota</taxon>
        <taxon>Diptera</taxon>
        <taxon>Nematocera</taxon>
        <taxon>Culicoidea</taxon>
        <taxon>Culicidae</taxon>
        <taxon>Anophelinae</taxon>
        <taxon>Anopheles</taxon>
    </lineage>
</organism>
<reference evidence="2" key="1">
    <citation type="submission" date="2018-01" db="EMBL/GenBank/DDBJ databases">
        <title>An insight into the sialome of Amazonian anophelines.</title>
        <authorList>
            <person name="Ribeiro J.M."/>
            <person name="Scarpassa V."/>
            <person name="Calvo E."/>
        </authorList>
    </citation>
    <scope>NUCLEOTIDE SEQUENCE</scope>
    <source>
        <tissue evidence="2">Salivary glands</tissue>
    </source>
</reference>
<evidence type="ECO:0000313" key="2">
    <source>
        <dbReference type="EMBL" id="MBW62263.1"/>
    </source>
</evidence>
<keyword evidence="1" id="KW-0732">Signal</keyword>
<dbReference type="EMBL" id="GGFJ01013122">
    <property type="protein sequence ID" value="MBW62263.1"/>
    <property type="molecule type" value="Transcribed_RNA"/>
</dbReference>
<feature type="signal peptide" evidence="1">
    <location>
        <begin position="1"/>
        <end position="18"/>
    </location>
</feature>
<protein>
    <submittedName>
        <fullName evidence="2">Putative secreted protein</fullName>
    </submittedName>
</protein>
<sequence length="87" mass="10045">MPCCCCLCSLFRWRAALGKAFEAPEGIIDKHPVLQYLSFRLWMGGDFKRNIREVVKVRSIIDRAHLDGYGRRPLPYVLPVNTAEELH</sequence>
<evidence type="ECO:0000256" key="1">
    <source>
        <dbReference type="SAM" id="SignalP"/>
    </source>
</evidence>
<feature type="chain" id="PRO_5014973386" evidence="1">
    <location>
        <begin position="19"/>
        <end position="87"/>
    </location>
</feature>
<proteinExistence type="predicted"/>